<feature type="transmembrane region" description="Helical" evidence="3">
    <location>
        <begin position="57"/>
        <end position="77"/>
    </location>
</feature>
<reference evidence="4" key="1">
    <citation type="submission" date="2020-05" db="EMBL/GenBank/DDBJ databases">
        <authorList>
            <person name="Chiriac C."/>
            <person name="Salcher M."/>
            <person name="Ghai R."/>
            <person name="Kavagutti S V."/>
        </authorList>
    </citation>
    <scope>NUCLEOTIDE SEQUENCE</scope>
</reference>
<organism evidence="4">
    <name type="scientific">freshwater metagenome</name>
    <dbReference type="NCBI Taxonomy" id="449393"/>
    <lineage>
        <taxon>unclassified sequences</taxon>
        <taxon>metagenomes</taxon>
        <taxon>ecological metagenomes</taxon>
    </lineage>
</organism>
<dbReference type="EMBL" id="CAFBLP010000026">
    <property type="protein sequence ID" value="CAB4878327.1"/>
    <property type="molecule type" value="Genomic_DNA"/>
</dbReference>
<keyword evidence="3" id="KW-0812">Transmembrane</keyword>
<proteinExistence type="predicted"/>
<dbReference type="AlphaFoldDB" id="A0A6J7E5H6"/>
<feature type="coiled-coil region" evidence="1">
    <location>
        <begin position="81"/>
        <end position="108"/>
    </location>
</feature>
<accession>A0A6J7E5H6</accession>
<sequence length="179" mass="19224">MAAVTPLRDETEFEPSRRAANDRRPLGRVNDPVSRTAAPAAPKPAGLQVVPRRRRNASIVATCSVVMFLLLLGAVAFQTKIAQNQLALDTTERAVKDARERYDVLRRARAELRSPNRLSVEAAHLGMVPATSGAFMTVSPQIVASMKATAGWLSENVANNITSSFDQFGAVKAVAGDTP</sequence>
<protein>
    <submittedName>
        <fullName evidence="4">Unannotated protein</fullName>
    </submittedName>
</protein>
<evidence type="ECO:0000256" key="3">
    <source>
        <dbReference type="SAM" id="Phobius"/>
    </source>
</evidence>
<feature type="compositionally biased region" description="Basic and acidic residues" evidence="2">
    <location>
        <begin position="7"/>
        <end position="25"/>
    </location>
</feature>
<keyword evidence="3" id="KW-0472">Membrane</keyword>
<evidence type="ECO:0000256" key="2">
    <source>
        <dbReference type="SAM" id="MobiDB-lite"/>
    </source>
</evidence>
<keyword evidence="3" id="KW-1133">Transmembrane helix</keyword>
<name>A0A6J7E5H6_9ZZZZ</name>
<evidence type="ECO:0000313" key="4">
    <source>
        <dbReference type="EMBL" id="CAB4878327.1"/>
    </source>
</evidence>
<gene>
    <name evidence="4" type="ORF">UFOPK3376_01265</name>
</gene>
<evidence type="ECO:0000256" key="1">
    <source>
        <dbReference type="SAM" id="Coils"/>
    </source>
</evidence>
<feature type="region of interest" description="Disordered" evidence="2">
    <location>
        <begin position="1"/>
        <end position="47"/>
    </location>
</feature>
<keyword evidence="1" id="KW-0175">Coiled coil</keyword>